<accession>A0A0F7UZ50</accession>
<organism evidence="1">
    <name type="scientific">Toxoplasma gondii (strain ATCC 50861 / VEG)</name>
    <dbReference type="NCBI Taxonomy" id="432359"/>
    <lineage>
        <taxon>Eukaryota</taxon>
        <taxon>Sar</taxon>
        <taxon>Alveolata</taxon>
        <taxon>Apicomplexa</taxon>
        <taxon>Conoidasida</taxon>
        <taxon>Coccidia</taxon>
        <taxon>Eucoccidiorida</taxon>
        <taxon>Eimeriorina</taxon>
        <taxon>Sarcocystidae</taxon>
        <taxon>Toxoplasma</taxon>
    </lineage>
</organism>
<dbReference type="EMBL" id="LN714498">
    <property type="protein sequence ID" value="CEL75337.1"/>
    <property type="molecule type" value="Genomic_DNA"/>
</dbReference>
<name>A0A0F7UZ50_TOXGV</name>
<proteinExistence type="predicted"/>
<dbReference type="AlphaFoldDB" id="A0A0F7UZ50"/>
<reference evidence="1" key="1">
    <citation type="journal article" date="2015" name="PLoS ONE">
        <title>Comprehensive Evaluation of Toxoplasma gondii VEG and Neospora caninum LIV Genomes with Tachyzoite Stage Transcriptome and Proteome Defines Novel Transcript Features.</title>
        <authorList>
            <person name="Ramaprasad A."/>
            <person name="Mourier T."/>
            <person name="Naeem R."/>
            <person name="Malas T.B."/>
            <person name="Moussa E."/>
            <person name="Panigrahi A."/>
            <person name="Vermont S.J."/>
            <person name="Otto T.D."/>
            <person name="Wastling J."/>
            <person name="Pain A."/>
        </authorList>
    </citation>
    <scope>NUCLEOTIDE SEQUENCE</scope>
    <source>
        <strain evidence="1">VEG</strain>
    </source>
</reference>
<gene>
    <name evidence="1" type="ORF">BN1205_017560</name>
</gene>
<sequence>MATKCVDLFGNWLRSLTWQVLLRRGYSLLAENGRRVTASSYRITGSCLILPFMLVCAKPANEVHVGTFSPMKRLPSFNMRNEKRQGEHESVQYYKQSTGYNPVDWTPLLGRP</sequence>
<evidence type="ECO:0000313" key="1">
    <source>
        <dbReference type="EMBL" id="CEL75337.1"/>
    </source>
</evidence>
<protein>
    <submittedName>
        <fullName evidence="1">Uncharacterized protein</fullName>
    </submittedName>
</protein>